<evidence type="ECO:0000313" key="3">
    <source>
        <dbReference type="Proteomes" id="UP000053411"/>
    </source>
</evidence>
<accession>A0A0D2JU91</accession>
<dbReference type="EMBL" id="KN848075">
    <property type="protein sequence ID" value="KIX97062.1"/>
    <property type="molecule type" value="Genomic_DNA"/>
</dbReference>
<sequence length="522" mass="59052">MTGPANSAGNLRDCPEGEMSDQLPWTKIEDPAERRKVQNRLNKRASRARKNLQNSDSLSAPQADGDTTSPWDPVLAVLPRSANRDLLKEGLSANGARAFSSTLASGSILDQAKVLSPLMENQLLRQIWWTGANILWPSLEEGEGPPNKAVPSSWAWSYTRHAFADPLLFSSLAQATGKAMCVMGHASDRQLQRSILEYETKALQHLREELDSMAPTPRDELLFAVLMIFPRPRKNNVVREKDRIGAFRPCLMTLQHINHGSTGWSYDTPHWGALQRLMQEKGGLDKVTMTGLGEFMQLIDLWQASVHLDRPSFGLCRVYLECEQEVLPLLRLYEQEQGEEFAFPAGAIGHDLLDVIWDIRSYLRLLHILRTDTGAIDASSKPLARYRNVIQHRLLSLRKIESNSTHEACRMGVSIFAYGVTFPFQDMAPMVHYAGTLRQLLVGMKMLQLANEFRLWLLMMGAMAMYDTEAVHWYVQEIRTLASEMAVRTWPELKGIMRQFLWFEPSCNEGALEVWVLCLTGD</sequence>
<dbReference type="GeneID" id="27712922"/>
<dbReference type="OrthoDB" id="3469466at2759"/>
<feature type="region of interest" description="Disordered" evidence="1">
    <location>
        <begin position="1"/>
        <end position="72"/>
    </location>
</feature>
<dbReference type="RefSeq" id="XP_016631185.1">
    <property type="nucleotide sequence ID" value="XM_016777675.1"/>
</dbReference>
<proteinExistence type="predicted"/>
<dbReference type="PANTHER" id="PTHR37540">
    <property type="entry name" value="TRANSCRIPTION FACTOR (ACR-2), PUTATIVE-RELATED-RELATED"/>
    <property type="match status" value="1"/>
</dbReference>
<feature type="compositionally biased region" description="Polar residues" evidence="1">
    <location>
        <begin position="51"/>
        <end position="70"/>
    </location>
</feature>
<name>A0A0D2JU91_9EURO</name>
<dbReference type="Proteomes" id="UP000053411">
    <property type="component" value="Unassembled WGS sequence"/>
</dbReference>
<reference evidence="2 3" key="1">
    <citation type="submission" date="2015-01" db="EMBL/GenBank/DDBJ databases">
        <title>The Genome Sequence of Fonsecaea multimorphosa CBS 102226.</title>
        <authorList>
            <consortium name="The Broad Institute Genomics Platform"/>
            <person name="Cuomo C."/>
            <person name="de Hoog S."/>
            <person name="Gorbushina A."/>
            <person name="Stielow B."/>
            <person name="Teixiera M."/>
            <person name="Abouelleil A."/>
            <person name="Chapman S.B."/>
            <person name="Priest M."/>
            <person name="Young S.K."/>
            <person name="Wortman J."/>
            <person name="Nusbaum C."/>
            <person name="Birren B."/>
        </authorList>
    </citation>
    <scope>NUCLEOTIDE SEQUENCE [LARGE SCALE GENOMIC DNA]</scope>
    <source>
        <strain evidence="2 3">CBS 102226</strain>
    </source>
</reference>
<dbReference type="PANTHER" id="PTHR37540:SF5">
    <property type="entry name" value="TRANSCRIPTION FACTOR DOMAIN-CONTAINING PROTEIN"/>
    <property type="match status" value="1"/>
</dbReference>
<dbReference type="AlphaFoldDB" id="A0A0D2JU91"/>
<organism evidence="2 3">
    <name type="scientific">Fonsecaea multimorphosa CBS 102226</name>
    <dbReference type="NCBI Taxonomy" id="1442371"/>
    <lineage>
        <taxon>Eukaryota</taxon>
        <taxon>Fungi</taxon>
        <taxon>Dikarya</taxon>
        <taxon>Ascomycota</taxon>
        <taxon>Pezizomycotina</taxon>
        <taxon>Eurotiomycetes</taxon>
        <taxon>Chaetothyriomycetidae</taxon>
        <taxon>Chaetothyriales</taxon>
        <taxon>Herpotrichiellaceae</taxon>
        <taxon>Fonsecaea</taxon>
    </lineage>
</organism>
<protein>
    <submittedName>
        <fullName evidence="2">Uncharacterized protein</fullName>
    </submittedName>
</protein>
<feature type="compositionally biased region" description="Basic residues" evidence="1">
    <location>
        <begin position="37"/>
        <end position="50"/>
    </location>
</feature>
<evidence type="ECO:0000256" key="1">
    <source>
        <dbReference type="SAM" id="MobiDB-lite"/>
    </source>
</evidence>
<dbReference type="STRING" id="1442371.A0A0D2JU91"/>
<feature type="compositionally biased region" description="Basic and acidic residues" evidence="1">
    <location>
        <begin position="27"/>
        <end position="36"/>
    </location>
</feature>
<keyword evidence="3" id="KW-1185">Reference proteome</keyword>
<dbReference type="VEuPathDB" id="FungiDB:Z520_07176"/>
<gene>
    <name evidence="2" type="ORF">Z520_07176</name>
</gene>
<evidence type="ECO:0000313" key="2">
    <source>
        <dbReference type="EMBL" id="KIX97062.1"/>
    </source>
</evidence>